<dbReference type="GO" id="GO:0008757">
    <property type="term" value="F:S-adenosylmethionine-dependent methyltransferase activity"/>
    <property type="evidence" value="ECO:0007669"/>
    <property type="project" value="InterPro"/>
</dbReference>
<gene>
    <name evidence="2" type="ordered locus">Tter_0671</name>
</gene>
<dbReference type="CDD" id="cd02440">
    <property type="entry name" value="AdoMet_MTases"/>
    <property type="match status" value="1"/>
</dbReference>
<dbReference type="STRING" id="525904.Tter_0671"/>
<dbReference type="SUPFAM" id="SSF53335">
    <property type="entry name" value="S-adenosyl-L-methionine-dependent methyltransferases"/>
    <property type="match status" value="1"/>
</dbReference>
<evidence type="ECO:0000313" key="3">
    <source>
        <dbReference type="Proteomes" id="UP000000323"/>
    </source>
</evidence>
<organism evidence="2 3">
    <name type="scientific">Thermobaculum terrenum (strain ATCC BAA-798 / CCMEE 7001 / YNP1)</name>
    <dbReference type="NCBI Taxonomy" id="525904"/>
    <lineage>
        <taxon>Bacteria</taxon>
        <taxon>Bacillati</taxon>
        <taxon>Chloroflexota</taxon>
        <taxon>Chloroflexia</taxon>
        <taxon>Candidatus Thermobaculales</taxon>
        <taxon>Candidatus Thermobaculaceae</taxon>
        <taxon>Thermobaculum</taxon>
    </lineage>
</organism>
<dbReference type="Proteomes" id="UP000000323">
    <property type="component" value="Chromosome 1"/>
</dbReference>
<evidence type="ECO:0000259" key="1">
    <source>
        <dbReference type="Pfam" id="PF08241"/>
    </source>
</evidence>
<dbReference type="InterPro" id="IPR050508">
    <property type="entry name" value="Methyltransf_Superfamily"/>
</dbReference>
<keyword evidence="3" id="KW-1185">Reference proteome</keyword>
<proteinExistence type="predicted"/>
<dbReference type="GO" id="GO:0032259">
    <property type="term" value="P:methylation"/>
    <property type="evidence" value="ECO:0007669"/>
    <property type="project" value="UniProtKB-KW"/>
</dbReference>
<feature type="domain" description="Methyltransferase type 11" evidence="1">
    <location>
        <begin position="60"/>
        <end position="154"/>
    </location>
</feature>
<dbReference type="HOGENOM" id="CLU_1313597_0_0_0"/>
<dbReference type="PANTHER" id="PTHR42912">
    <property type="entry name" value="METHYLTRANSFERASE"/>
    <property type="match status" value="1"/>
</dbReference>
<dbReference type="KEGG" id="ttr:Tter_0671"/>
<dbReference type="InterPro" id="IPR029063">
    <property type="entry name" value="SAM-dependent_MTases_sf"/>
</dbReference>
<name>D1CF82_THET1</name>
<dbReference type="Gene3D" id="3.40.50.150">
    <property type="entry name" value="Vaccinia Virus protein VP39"/>
    <property type="match status" value="1"/>
</dbReference>
<keyword evidence="2" id="KW-0489">Methyltransferase</keyword>
<protein>
    <submittedName>
        <fullName evidence="2">Methyltransferase type 11</fullName>
    </submittedName>
</protein>
<accession>D1CF82</accession>
<dbReference type="PANTHER" id="PTHR42912:SF80">
    <property type="entry name" value="METHYLTRANSFERASE DOMAIN-CONTAINING PROTEIN"/>
    <property type="match status" value="1"/>
</dbReference>
<dbReference type="Pfam" id="PF08241">
    <property type="entry name" value="Methyltransf_11"/>
    <property type="match status" value="1"/>
</dbReference>
<sequence>MPQMNAVQRIFGAALRQVIFPALYNCLAVIYDPISFLVSAGQWNTWRLYALDYIRGKEVLEIGFGTGRLLAALYSLGYYVTGIDPSTRMHALAKKRLPEELTKSRLIVCRVQKMPFPDASFDTVISTFPTEYILQEDTFREVHRVLRENGRYVIVLSGELLPTNWYNKVLIKVFSILGYNTCPAHIYDKVPYRKYFVGRRITRQNNKSLAHILILEKVPN</sequence>
<dbReference type="eggNOG" id="COG2226">
    <property type="taxonomic scope" value="Bacteria"/>
</dbReference>
<dbReference type="EMBL" id="CP001825">
    <property type="protein sequence ID" value="ACZ41588.1"/>
    <property type="molecule type" value="Genomic_DNA"/>
</dbReference>
<dbReference type="InterPro" id="IPR013216">
    <property type="entry name" value="Methyltransf_11"/>
</dbReference>
<keyword evidence="2" id="KW-0808">Transferase</keyword>
<evidence type="ECO:0000313" key="2">
    <source>
        <dbReference type="EMBL" id="ACZ41588.1"/>
    </source>
</evidence>
<dbReference type="AlphaFoldDB" id="D1CF82"/>
<reference evidence="3" key="1">
    <citation type="journal article" date="2010" name="Stand. Genomic Sci.">
        <title>Complete genome sequence of 'Thermobaculum terrenum' type strain (YNP1).</title>
        <authorList>
            <person name="Kiss H."/>
            <person name="Cleland D."/>
            <person name="Lapidus A."/>
            <person name="Lucas S."/>
            <person name="Glavina Del Rio T."/>
            <person name="Nolan M."/>
            <person name="Tice H."/>
            <person name="Han C."/>
            <person name="Goodwin L."/>
            <person name="Pitluck S."/>
            <person name="Liolios K."/>
            <person name="Ivanova N."/>
            <person name="Mavromatis K."/>
            <person name="Ovchinnikova G."/>
            <person name="Pati A."/>
            <person name="Chen A."/>
            <person name="Palaniappan K."/>
            <person name="Land M."/>
            <person name="Hauser L."/>
            <person name="Chang Y."/>
            <person name="Jeffries C."/>
            <person name="Lu M."/>
            <person name="Brettin T."/>
            <person name="Detter J."/>
            <person name="Goker M."/>
            <person name="Tindall B."/>
            <person name="Beck B."/>
            <person name="McDermott T."/>
            <person name="Woyke T."/>
            <person name="Bristow J."/>
            <person name="Eisen J."/>
            <person name="Markowitz V."/>
            <person name="Hugenholtz P."/>
            <person name="Kyrpides N."/>
            <person name="Klenk H."/>
            <person name="Cheng J."/>
        </authorList>
    </citation>
    <scope>NUCLEOTIDE SEQUENCE [LARGE SCALE GENOMIC DNA]</scope>
    <source>
        <strain evidence="3">ATCC BAA-798 / YNP1</strain>
    </source>
</reference>